<comment type="subunit">
    <text evidence="11">Monomer.</text>
</comment>
<evidence type="ECO:0000256" key="12">
    <source>
        <dbReference type="SAM" id="MobiDB-lite"/>
    </source>
</evidence>
<evidence type="ECO:0000256" key="1">
    <source>
        <dbReference type="ARBA" id="ARBA00004842"/>
    </source>
</evidence>
<comment type="pathway">
    <text evidence="1 11">Metabolic intermediate biosynthesis; chorismate biosynthesis; chorismate from D-erythrose 4-phosphate and phosphoenolpyruvate: step 5/7.</text>
</comment>
<keyword evidence="4 11" id="KW-0028">Amino-acid biosynthesis</keyword>
<dbReference type="GO" id="GO:0009073">
    <property type="term" value="P:aromatic amino acid family biosynthetic process"/>
    <property type="evidence" value="ECO:0007669"/>
    <property type="project" value="UniProtKB-KW"/>
</dbReference>
<dbReference type="InterPro" id="IPR031322">
    <property type="entry name" value="Shikimate/glucono_kinase"/>
</dbReference>
<dbReference type="Proteomes" id="UP000199556">
    <property type="component" value="Unassembled WGS sequence"/>
</dbReference>
<comment type="cofactor">
    <cofactor evidence="11">
        <name>Mg(2+)</name>
        <dbReference type="ChEBI" id="CHEBI:18420"/>
    </cofactor>
    <text evidence="11">Binds 1 Mg(2+) ion per subunit.</text>
</comment>
<keyword evidence="6 11" id="KW-0547">Nucleotide-binding</keyword>
<evidence type="ECO:0000256" key="4">
    <source>
        <dbReference type="ARBA" id="ARBA00022605"/>
    </source>
</evidence>
<dbReference type="Gene3D" id="3.40.50.300">
    <property type="entry name" value="P-loop containing nucleotide triphosphate hydrolases"/>
    <property type="match status" value="1"/>
</dbReference>
<dbReference type="UniPathway" id="UPA00053">
    <property type="reaction ID" value="UER00088"/>
</dbReference>
<feature type="binding site" evidence="11">
    <location>
        <begin position="30"/>
        <end position="35"/>
    </location>
    <ligand>
        <name>ATP</name>
        <dbReference type="ChEBI" id="CHEBI:30616"/>
    </ligand>
</feature>
<dbReference type="GO" id="GO:0009423">
    <property type="term" value="P:chorismate biosynthetic process"/>
    <property type="evidence" value="ECO:0007669"/>
    <property type="project" value="UniProtKB-UniRule"/>
</dbReference>
<dbReference type="GO" id="GO:0008652">
    <property type="term" value="P:amino acid biosynthetic process"/>
    <property type="evidence" value="ECO:0007669"/>
    <property type="project" value="UniProtKB-KW"/>
</dbReference>
<keyword evidence="14" id="KW-1185">Reference proteome</keyword>
<dbReference type="EMBL" id="FOUO01000017">
    <property type="protein sequence ID" value="SFM63984.1"/>
    <property type="molecule type" value="Genomic_DNA"/>
</dbReference>
<evidence type="ECO:0000256" key="7">
    <source>
        <dbReference type="ARBA" id="ARBA00022777"/>
    </source>
</evidence>
<feature type="binding site" evidence="11">
    <location>
        <position position="98"/>
    </location>
    <ligand>
        <name>substrate</name>
    </ligand>
</feature>
<organism evidence="13 14">
    <name type="scientific">Ectothiorhodospira mobilis</name>
    <dbReference type="NCBI Taxonomy" id="195064"/>
    <lineage>
        <taxon>Bacteria</taxon>
        <taxon>Pseudomonadati</taxon>
        <taxon>Pseudomonadota</taxon>
        <taxon>Gammaproteobacteria</taxon>
        <taxon>Chromatiales</taxon>
        <taxon>Ectothiorhodospiraceae</taxon>
        <taxon>Ectothiorhodospira</taxon>
    </lineage>
</organism>
<dbReference type="GO" id="GO:0004765">
    <property type="term" value="F:shikimate kinase activity"/>
    <property type="evidence" value="ECO:0007669"/>
    <property type="project" value="UniProtKB-UniRule"/>
</dbReference>
<evidence type="ECO:0000256" key="10">
    <source>
        <dbReference type="ARBA" id="ARBA00048567"/>
    </source>
</evidence>
<evidence type="ECO:0000256" key="2">
    <source>
        <dbReference type="ARBA" id="ARBA00006997"/>
    </source>
</evidence>
<dbReference type="PRINTS" id="PR01100">
    <property type="entry name" value="SHIKIMTKNASE"/>
</dbReference>
<keyword evidence="7 11" id="KW-0418">Kinase</keyword>
<dbReference type="PANTHER" id="PTHR21087:SF16">
    <property type="entry name" value="SHIKIMATE KINASE 1, CHLOROPLASTIC"/>
    <property type="match status" value="1"/>
</dbReference>
<dbReference type="AlphaFoldDB" id="A0A1I4SHU4"/>
<evidence type="ECO:0000256" key="6">
    <source>
        <dbReference type="ARBA" id="ARBA00022741"/>
    </source>
</evidence>
<comment type="catalytic activity">
    <reaction evidence="10 11">
        <text>shikimate + ATP = 3-phosphoshikimate + ADP + H(+)</text>
        <dbReference type="Rhea" id="RHEA:13121"/>
        <dbReference type="ChEBI" id="CHEBI:15378"/>
        <dbReference type="ChEBI" id="CHEBI:30616"/>
        <dbReference type="ChEBI" id="CHEBI:36208"/>
        <dbReference type="ChEBI" id="CHEBI:145989"/>
        <dbReference type="ChEBI" id="CHEBI:456216"/>
        <dbReference type="EC" id="2.7.1.71"/>
    </reaction>
</comment>
<dbReference type="SUPFAM" id="SSF52540">
    <property type="entry name" value="P-loop containing nucleoside triphosphate hydrolases"/>
    <property type="match status" value="1"/>
</dbReference>
<evidence type="ECO:0000313" key="14">
    <source>
        <dbReference type="Proteomes" id="UP000199556"/>
    </source>
</evidence>
<name>A0A1I4SHU4_ECTMO</name>
<dbReference type="GO" id="GO:0000287">
    <property type="term" value="F:magnesium ion binding"/>
    <property type="evidence" value="ECO:0007669"/>
    <property type="project" value="UniProtKB-UniRule"/>
</dbReference>
<evidence type="ECO:0000256" key="5">
    <source>
        <dbReference type="ARBA" id="ARBA00022679"/>
    </source>
</evidence>
<keyword evidence="11" id="KW-0963">Cytoplasm</keyword>
<dbReference type="NCBIfam" id="NF003456">
    <property type="entry name" value="PRK05057.1"/>
    <property type="match status" value="1"/>
</dbReference>
<dbReference type="GO" id="GO:0005524">
    <property type="term" value="F:ATP binding"/>
    <property type="evidence" value="ECO:0007669"/>
    <property type="project" value="UniProtKB-UniRule"/>
</dbReference>
<keyword evidence="5 11" id="KW-0808">Transferase</keyword>
<proteinExistence type="inferred from homology"/>
<keyword evidence="8 11" id="KW-0067">ATP-binding</keyword>
<evidence type="ECO:0000313" key="13">
    <source>
        <dbReference type="EMBL" id="SFM63984.1"/>
    </source>
</evidence>
<dbReference type="PROSITE" id="PS01128">
    <property type="entry name" value="SHIKIMATE_KINASE"/>
    <property type="match status" value="1"/>
</dbReference>
<keyword evidence="11" id="KW-0460">Magnesium</keyword>
<keyword evidence="11" id="KW-0479">Metal-binding</keyword>
<dbReference type="HAMAP" id="MF_00109">
    <property type="entry name" value="Shikimate_kinase"/>
    <property type="match status" value="1"/>
</dbReference>
<dbReference type="CDD" id="cd00464">
    <property type="entry name" value="SK"/>
    <property type="match status" value="1"/>
</dbReference>
<keyword evidence="9 11" id="KW-0057">Aromatic amino acid biosynthesis</keyword>
<evidence type="ECO:0000256" key="3">
    <source>
        <dbReference type="ARBA" id="ARBA00012154"/>
    </source>
</evidence>
<feature type="binding site" evidence="11">
    <location>
        <position position="52"/>
    </location>
    <ligand>
        <name>substrate</name>
    </ligand>
</feature>
<feature type="binding site" evidence="11">
    <location>
        <position position="76"/>
    </location>
    <ligand>
        <name>substrate</name>
    </ligand>
</feature>
<dbReference type="InterPro" id="IPR000623">
    <property type="entry name" value="Shikimate_kinase/TSH1"/>
</dbReference>
<comment type="function">
    <text evidence="11">Catalyzes the specific phosphorylation of the 3-hydroxyl group of shikimic acid using ATP as a cosubstrate.</text>
</comment>
<comment type="caution">
    <text evidence="11">Lacks conserved residue(s) required for the propagation of feature annotation.</text>
</comment>
<comment type="subcellular location">
    <subcellularLocation>
        <location evidence="11">Cytoplasm</location>
    </subcellularLocation>
</comment>
<feature type="binding site" evidence="11">
    <location>
        <position position="34"/>
    </location>
    <ligand>
        <name>Mg(2+)</name>
        <dbReference type="ChEBI" id="CHEBI:18420"/>
    </ligand>
</feature>
<sequence length="222" mass="24735">MPCTTPAQVNTERGIPLAERTNIVLVGPMGAGKSTVGRHLAARLQMPFVDSDRELESRTGVDIPTIFEYEGEEGFRRREAAVLEDLCARCGIVLATGGGAVMRPENREQLQRCGLVVYLRTPVTLQLKRTARDRNRPLLQTEDPRARLEALLEVRDPLYREVAHLIVDTDREHLRSTVRLIARQYRNECAGNRPGTQPGKGRAPGARNNQKRKAARSGHRGA</sequence>
<evidence type="ECO:0000256" key="11">
    <source>
        <dbReference type="HAMAP-Rule" id="MF_00109"/>
    </source>
</evidence>
<evidence type="ECO:0000256" key="9">
    <source>
        <dbReference type="ARBA" id="ARBA00023141"/>
    </source>
</evidence>
<accession>A0A1I4SHU4</accession>
<evidence type="ECO:0000256" key="8">
    <source>
        <dbReference type="ARBA" id="ARBA00022840"/>
    </source>
</evidence>
<dbReference type="InterPro" id="IPR027417">
    <property type="entry name" value="P-loop_NTPase"/>
</dbReference>
<feature type="compositionally biased region" description="Basic residues" evidence="12">
    <location>
        <begin position="209"/>
        <end position="222"/>
    </location>
</feature>
<feature type="binding site" evidence="11">
    <location>
        <position position="155"/>
    </location>
    <ligand>
        <name>substrate</name>
    </ligand>
</feature>
<dbReference type="STRING" id="195064.SAMN05421721_1178"/>
<reference evidence="13 14" key="1">
    <citation type="submission" date="2016-10" db="EMBL/GenBank/DDBJ databases">
        <authorList>
            <person name="de Groot N.N."/>
        </authorList>
    </citation>
    <scope>NUCLEOTIDE SEQUENCE [LARGE SCALE GENOMIC DNA]</scope>
    <source>
        <strain evidence="13 14">DSM 4180</strain>
    </source>
</reference>
<dbReference type="EC" id="2.7.1.71" evidence="3 11"/>
<comment type="similarity">
    <text evidence="2 11">Belongs to the shikimate kinase family.</text>
</comment>
<dbReference type="GO" id="GO:0005829">
    <property type="term" value="C:cytosol"/>
    <property type="evidence" value="ECO:0007669"/>
    <property type="project" value="TreeGrafter"/>
</dbReference>
<dbReference type="Pfam" id="PF01202">
    <property type="entry name" value="SKI"/>
    <property type="match status" value="1"/>
</dbReference>
<dbReference type="PANTHER" id="PTHR21087">
    <property type="entry name" value="SHIKIMATE KINASE"/>
    <property type="match status" value="1"/>
</dbReference>
<gene>
    <name evidence="11" type="primary">aroK</name>
    <name evidence="13" type="ORF">SAMN05421721_1178</name>
</gene>
<protein>
    <recommendedName>
        <fullName evidence="3 11">Shikimate kinase</fullName>
        <shortName evidence="11">SK</shortName>
        <ecNumber evidence="3 11">2.7.1.71</ecNumber>
    </recommendedName>
</protein>
<feature type="region of interest" description="Disordered" evidence="12">
    <location>
        <begin position="189"/>
        <end position="222"/>
    </location>
</feature>
<dbReference type="InterPro" id="IPR023000">
    <property type="entry name" value="Shikimate_kinase_CS"/>
</dbReference>
<feature type="binding site" evidence="11">
    <location>
        <position position="136"/>
    </location>
    <ligand>
        <name>ATP</name>
        <dbReference type="ChEBI" id="CHEBI:30616"/>
    </ligand>
</feature>